<keyword evidence="1" id="KW-0813">Transport</keyword>
<evidence type="ECO:0000256" key="2">
    <source>
        <dbReference type="ARBA" id="ARBA00022714"/>
    </source>
</evidence>
<feature type="domain" description="BFD-like [2Fe-2S]-binding" evidence="9">
    <location>
        <begin position="2"/>
        <end position="47"/>
    </location>
</feature>
<dbReference type="EMBL" id="FWZT01000024">
    <property type="protein sequence ID" value="SMF68001.1"/>
    <property type="molecule type" value="Genomic_DNA"/>
</dbReference>
<keyword evidence="2" id="KW-0001">2Fe-2S</keyword>
<evidence type="ECO:0000259" key="9">
    <source>
        <dbReference type="Pfam" id="PF04324"/>
    </source>
</evidence>
<dbReference type="InterPro" id="IPR052371">
    <property type="entry name" value="BFD-associated_ferredoxin"/>
</dbReference>
<evidence type="ECO:0000256" key="8">
    <source>
        <dbReference type="ARBA" id="ARBA00046332"/>
    </source>
</evidence>
<name>A0A1Y6CJ01_9BACT</name>
<evidence type="ECO:0000256" key="3">
    <source>
        <dbReference type="ARBA" id="ARBA00022723"/>
    </source>
</evidence>
<evidence type="ECO:0000256" key="6">
    <source>
        <dbReference type="ARBA" id="ARBA00023014"/>
    </source>
</evidence>
<proteinExistence type="inferred from homology"/>
<dbReference type="Pfam" id="PF04324">
    <property type="entry name" value="Fer2_BFD"/>
    <property type="match status" value="1"/>
</dbReference>
<keyword evidence="11" id="KW-1185">Reference proteome</keyword>
<comment type="similarity">
    <text evidence="8">Belongs to the Bfd family.</text>
</comment>
<evidence type="ECO:0000256" key="5">
    <source>
        <dbReference type="ARBA" id="ARBA00023004"/>
    </source>
</evidence>
<dbReference type="PANTHER" id="PTHR37424">
    <property type="entry name" value="BACTERIOFERRITIN-ASSOCIATED FERREDOXIN"/>
    <property type="match status" value="1"/>
</dbReference>
<dbReference type="InterPro" id="IPR041854">
    <property type="entry name" value="BFD-like_2Fe2S-bd_dom_sf"/>
</dbReference>
<dbReference type="InterPro" id="IPR007419">
    <property type="entry name" value="BFD-like_2Fe2S-bd_dom"/>
</dbReference>
<sequence>MYICLCHGVTDSKIRSLLEAGASIKDIQKNCHAGTDCGACINSIQKLKKSKNPLDNGCPEC</sequence>
<dbReference type="AlphaFoldDB" id="A0A1Y6CJ01"/>
<keyword evidence="4" id="KW-0249">Electron transport</keyword>
<dbReference type="PANTHER" id="PTHR37424:SF1">
    <property type="entry name" value="BACTERIOFERRITIN-ASSOCIATED FERREDOXIN"/>
    <property type="match status" value="1"/>
</dbReference>
<dbReference type="OrthoDB" id="7428628at2"/>
<keyword evidence="5" id="KW-0408">Iron</keyword>
<accession>A0A1Y6CJ01</accession>
<dbReference type="Gene3D" id="1.10.10.1100">
    <property type="entry name" value="BFD-like [2Fe-2S]-binding domain"/>
    <property type="match status" value="1"/>
</dbReference>
<dbReference type="GO" id="GO:0051537">
    <property type="term" value="F:2 iron, 2 sulfur cluster binding"/>
    <property type="evidence" value="ECO:0007669"/>
    <property type="project" value="UniProtKB-KW"/>
</dbReference>
<evidence type="ECO:0000256" key="4">
    <source>
        <dbReference type="ARBA" id="ARBA00022982"/>
    </source>
</evidence>
<evidence type="ECO:0000256" key="7">
    <source>
        <dbReference type="ARBA" id="ARBA00039386"/>
    </source>
</evidence>
<evidence type="ECO:0000313" key="10">
    <source>
        <dbReference type="EMBL" id="SMF68001.1"/>
    </source>
</evidence>
<gene>
    <name evidence="10" type="ORF">SAMN06296036_1242</name>
</gene>
<organism evidence="10 11">
    <name type="scientific">Pseudobacteriovorax antillogorgiicola</name>
    <dbReference type="NCBI Taxonomy" id="1513793"/>
    <lineage>
        <taxon>Bacteria</taxon>
        <taxon>Pseudomonadati</taxon>
        <taxon>Bdellovibrionota</taxon>
        <taxon>Oligoflexia</taxon>
        <taxon>Oligoflexales</taxon>
        <taxon>Pseudobacteriovoracaceae</taxon>
        <taxon>Pseudobacteriovorax</taxon>
    </lineage>
</organism>
<dbReference type="Proteomes" id="UP000192907">
    <property type="component" value="Unassembled WGS sequence"/>
</dbReference>
<evidence type="ECO:0000313" key="11">
    <source>
        <dbReference type="Proteomes" id="UP000192907"/>
    </source>
</evidence>
<protein>
    <recommendedName>
        <fullName evidence="7">Bacterioferritin-associated ferredoxin</fullName>
    </recommendedName>
</protein>
<keyword evidence="3" id="KW-0479">Metal-binding</keyword>
<dbReference type="RefSeq" id="WP_132323776.1">
    <property type="nucleotide sequence ID" value="NZ_FWZT01000024.1"/>
</dbReference>
<dbReference type="GO" id="GO:0046872">
    <property type="term" value="F:metal ion binding"/>
    <property type="evidence" value="ECO:0007669"/>
    <property type="project" value="UniProtKB-KW"/>
</dbReference>
<evidence type="ECO:0000256" key="1">
    <source>
        <dbReference type="ARBA" id="ARBA00022448"/>
    </source>
</evidence>
<reference evidence="11" key="1">
    <citation type="submission" date="2017-04" db="EMBL/GenBank/DDBJ databases">
        <authorList>
            <person name="Varghese N."/>
            <person name="Submissions S."/>
        </authorList>
    </citation>
    <scope>NUCLEOTIDE SEQUENCE [LARGE SCALE GENOMIC DNA]</scope>
    <source>
        <strain evidence="11">RKEM611</strain>
    </source>
</reference>
<keyword evidence="6" id="KW-0411">Iron-sulfur</keyword>